<dbReference type="RefSeq" id="WP_201690730.1">
    <property type="nucleotide sequence ID" value="NZ_JAEQND010000008.1"/>
</dbReference>
<proteinExistence type="predicted"/>
<accession>A0ABS1JRR8</accession>
<reference evidence="1 2" key="1">
    <citation type="journal article" date="2017" name="Int. J. Syst. Evol. Microbiol.">
        <title>Ramlibacter alkalitolerans sp. nov., alkali-tolerant bacterium isolated from soil of ginseng.</title>
        <authorList>
            <person name="Lee D.H."/>
            <person name="Cha C.J."/>
        </authorList>
    </citation>
    <scope>NUCLEOTIDE SEQUENCE [LARGE SCALE GENOMIC DNA]</scope>
    <source>
        <strain evidence="1 2">KACC 19305</strain>
    </source>
</reference>
<organism evidence="1 2">
    <name type="scientific">Ramlibacter alkalitolerans</name>
    <dbReference type="NCBI Taxonomy" id="2039631"/>
    <lineage>
        <taxon>Bacteria</taxon>
        <taxon>Pseudomonadati</taxon>
        <taxon>Pseudomonadota</taxon>
        <taxon>Betaproteobacteria</taxon>
        <taxon>Burkholderiales</taxon>
        <taxon>Comamonadaceae</taxon>
        <taxon>Ramlibacter</taxon>
    </lineage>
</organism>
<keyword evidence="2" id="KW-1185">Reference proteome</keyword>
<name>A0ABS1JRR8_9BURK</name>
<gene>
    <name evidence="1" type="ORF">JI746_15610</name>
</gene>
<dbReference type="Proteomes" id="UP000622707">
    <property type="component" value="Unassembled WGS sequence"/>
</dbReference>
<evidence type="ECO:0000313" key="1">
    <source>
        <dbReference type="EMBL" id="MBL0426541.1"/>
    </source>
</evidence>
<comment type="caution">
    <text evidence="1">The sequence shown here is derived from an EMBL/GenBank/DDBJ whole genome shotgun (WGS) entry which is preliminary data.</text>
</comment>
<sequence>MVLCLVQFMDGVPQGHAVAKNLRELRRKMPDSYPYRDINAVLARITQEPGAGRYGLGDGYWLLVTERRSWLQRLLGR</sequence>
<dbReference type="EMBL" id="JAEQND010000008">
    <property type="protein sequence ID" value="MBL0426541.1"/>
    <property type="molecule type" value="Genomic_DNA"/>
</dbReference>
<evidence type="ECO:0000313" key="2">
    <source>
        <dbReference type="Proteomes" id="UP000622707"/>
    </source>
</evidence>
<protein>
    <submittedName>
        <fullName evidence="1">Uncharacterized protein</fullName>
    </submittedName>
</protein>